<dbReference type="Proteomes" id="UP000057737">
    <property type="component" value="Unassembled WGS sequence"/>
</dbReference>
<gene>
    <name evidence="1" type="ORF">AS156_15385</name>
</gene>
<dbReference type="RefSeq" id="WP_066512369.1">
    <property type="nucleotide sequence ID" value="NZ_LNCU01000098.1"/>
</dbReference>
<reference evidence="1 2" key="1">
    <citation type="submission" date="2015-11" db="EMBL/GenBank/DDBJ databases">
        <title>Draft Genome Sequence of the Strain BR 10303 (Bradyrhizobium sp.) isolated from nodules of Centrolobium paraense.</title>
        <authorList>
            <person name="Zelli J.E."/>
            <person name="Simoes-Araujo J.L."/>
            <person name="Barauna A.C."/>
            <person name="Silva K."/>
        </authorList>
    </citation>
    <scope>NUCLEOTIDE SEQUENCE [LARGE SCALE GENOMIC DNA]</scope>
    <source>
        <strain evidence="1 2">BR 10303</strain>
    </source>
</reference>
<evidence type="ECO:0000313" key="2">
    <source>
        <dbReference type="Proteomes" id="UP000057737"/>
    </source>
</evidence>
<dbReference type="AlphaFoldDB" id="A0A109JJ41"/>
<accession>A0A109JJ41</accession>
<keyword evidence="2" id="KW-1185">Reference proteome</keyword>
<name>A0A109JJ41_9BRAD</name>
<dbReference type="EMBL" id="LNCU01000098">
    <property type="protein sequence ID" value="KWV49980.1"/>
    <property type="molecule type" value="Genomic_DNA"/>
</dbReference>
<dbReference type="OrthoDB" id="8140670at2"/>
<protein>
    <submittedName>
        <fullName evidence="1">Uncharacterized protein</fullName>
    </submittedName>
</protein>
<sequence length="74" mass="8076">MLTADRFDSRTFANMEVALERACEHLPKGTDDYNARRYIARRIIKCAEGGDRTLGGLTEAGQAAVSELTSNKAA</sequence>
<organism evidence="1 2">
    <name type="scientific">Bradyrhizobium macuxiense</name>
    <dbReference type="NCBI Taxonomy" id="1755647"/>
    <lineage>
        <taxon>Bacteria</taxon>
        <taxon>Pseudomonadati</taxon>
        <taxon>Pseudomonadota</taxon>
        <taxon>Alphaproteobacteria</taxon>
        <taxon>Hyphomicrobiales</taxon>
        <taxon>Nitrobacteraceae</taxon>
        <taxon>Bradyrhizobium</taxon>
    </lineage>
</organism>
<evidence type="ECO:0000313" key="1">
    <source>
        <dbReference type="EMBL" id="KWV49980.1"/>
    </source>
</evidence>
<proteinExistence type="predicted"/>
<comment type="caution">
    <text evidence="1">The sequence shown here is derived from an EMBL/GenBank/DDBJ whole genome shotgun (WGS) entry which is preliminary data.</text>
</comment>